<protein>
    <submittedName>
        <fullName evidence="2">Maleylpyruvate isomerase family protein</fullName>
    </submittedName>
</protein>
<dbReference type="GO" id="GO:0046872">
    <property type="term" value="F:metal ion binding"/>
    <property type="evidence" value="ECO:0007669"/>
    <property type="project" value="InterPro"/>
</dbReference>
<dbReference type="Pfam" id="PF11716">
    <property type="entry name" value="MDMPI_N"/>
    <property type="match status" value="1"/>
</dbReference>
<sequence>MSVDVRGQFLEAARTGLDLLGAEAVREQWGEPSALEGFTVGGLAAHLAGQVLAAAEALDTDYTGRPHKTLYEHYFEAAWLDGDPSSASNTKVRAGGETLAEHGPAQVQASAEAALTVLAERLPALAVDAAGGNPYWVYATTFDDFLVTRIMELVVHADDLACSVGVPTPEFGQAPFDTAAAVLVRLAAHRHGQAALVRALARTERHPGPVSGL</sequence>
<reference evidence="2 3" key="1">
    <citation type="journal article" date="2018" name="Int. J. Syst. Evol. Microbiol.">
        <title>Glycomyces paridis sp. nov., isolated from the medicinal plant Paris polyphylla.</title>
        <authorList>
            <person name="Fang X.M."/>
            <person name="Bai J.L."/>
            <person name="Su J."/>
            <person name="Zhao L.L."/>
            <person name="Liu H.Y."/>
            <person name="Ma B.P."/>
            <person name="Zhang Y.Q."/>
            <person name="Yu L.Y."/>
        </authorList>
    </citation>
    <scope>NUCLEOTIDE SEQUENCE [LARGE SCALE GENOMIC DNA]</scope>
    <source>
        <strain evidence="2 3">CPCC 204357</strain>
    </source>
</reference>
<dbReference type="EMBL" id="STGX01000015">
    <property type="protein sequence ID" value="THV26242.1"/>
    <property type="molecule type" value="Genomic_DNA"/>
</dbReference>
<dbReference type="InterPro" id="IPR024344">
    <property type="entry name" value="MDMPI_metal-binding"/>
</dbReference>
<gene>
    <name evidence="2" type="ORF">E9998_19300</name>
</gene>
<keyword evidence="2" id="KW-0413">Isomerase</keyword>
<proteinExistence type="predicted"/>
<dbReference type="Gene3D" id="1.20.120.450">
    <property type="entry name" value="dinb family like domain"/>
    <property type="match status" value="1"/>
</dbReference>
<name>A0A4S8PAS9_9ACTN</name>
<feature type="domain" description="Mycothiol-dependent maleylpyruvate isomerase metal-binding" evidence="1">
    <location>
        <begin position="10"/>
        <end position="161"/>
    </location>
</feature>
<dbReference type="Proteomes" id="UP000305792">
    <property type="component" value="Unassembled WGS sequence"/>
</dbReference>
<comment type="caution">
    <text evidence="2">The sequence shown here is derived from an EMBL/GenBank/DDBJ whole genome shotgun (WGS) entry which is preliminary data.</text>
</comment>
<dbReference type="InterPro" id="IPR034660">
    <property type="entry name" value="DinB/YfiT-like"/>
</dbReference>
<evidence type="ECO:0000259" key="1">
    <source>
        <dbReference type="Pfam" id="PF11716"/>
    </source>
</evidence>
<dbReference type="SUPFAM" id="SSF109854">
    <property type="entry name" value="DinB/YfiT-like putative metalloenzymes"/>
    <property type="match status" value="1"/>
</dbReference>
<dbReference type="GO" id="GO:0016853">
    <property type="term" value="F:isomerase activity"/>
    <property type="evidence" value="ECO:0007669"/>
    <property type="project" value="UniProtKB-KW"/>
</dbReference>
<dbReference type="AlphaFoldDB" id="A0A4S8PAS9"/>
<dbReference type="RefSeq" id="WP_136531319.1">
    <property type="nucleotide sequence ID" value="NZ_STGX01000015.1"/>
</dbReference>
<accession>A0A4S8PAS9</accession>
<evidence type="ECO:0000313" key="2">
    <source>
        <dbReference type="EMBL" id="THV26242.1"/>
    </source>
</evidence>
<dbReference type="OrthoDB" id="3213216at2"/>
<organism evidence="2 3">
    <name type="scientific">Glycomyces paridis</name>
    <dbReference type="NCBI Taxonomy" id="2126555"/>
    <lineage>
        <taxon>Bacteria</taxon>
        <taxon>Bacillati</taxon>
        <taxon>Actinomycetota</taxon>
        <taxon>Actinomycetes</taxon>
        <taxon>Glycomycetales</taxon>
        <taxon>Glycomycetaceae</taxon>
        <taxon>Glycomyces</taxon>
    </lineage>
</organism>
<keyword evidence="2" id="KW-0670">Pyruvate</keyword>
<evidence type="ECO:0000313" key="3">
    <source>
        <dbReference type="Proteomes" id="UP000305792"/>
    </source>
</evidence>
<keyword evidence="3" id="KW-1185">Reference proteome</keyword>